<dbReference type="AlphaFoldDB" id="A0A3N1HG66"/>
<dbReference type="EMBL" id="RJKM01000001">
    <property type="protein sequence ID" value="ROP41292.1"/>
    <property type="molecule type" value="Genomic_DNA"/>
</dbReference>
<evidence type="ECO:0000313" key="2">
    <source>
        <dbReference type="EMBL" id="ROP41292.1"/>
    </source>
</evidence>
<organism evidence="2 3">
    <name type="scientific">Saccharothrix texasensis</name>
    <dbReference type="NCBI Taxonomy" id="103734"/>
    <lineage>
        <taxon>Bacteria</taxon>
        <taxon>Bacillati</taxon>
        <taxon>Actinomycetota</taxon>
        <taxon>Actinomycetes</taxon>
        <taxon>Pseudonocardiales</taxon>
        <taxon>Pseudonocardiaceae</taxon>
        <taxon>Saccharothrix</taxon>
    </lineage>
</organism>
<comment type="caution">
    <text evidence="2">The sequence shown here is derived from an EMBL/GenBank/DDBJ whole genome shotgun (WGS) entry which is preliminary data.</text>
</comment>
<feature type="domain" description="DUF397" evidence="1">
    <location>
        <begin position="9"/>
        <end position="60"/>
    </location>
</feature>
<name>A0A3N1HG66_9PSEU</name>
<evidence type="ECO:0000259" key="1">
    <source>
        <dbReference type="Pfam" id="PF04149"/>
    </source>
</evidence>
<dbReference type="OrthoDB" id="3430276at2"/>
<evidence type="ECO:0000313" key="3">
    <source>
        <dbReference type="Proteomes" id="UP000268727"/>
    </source>
</evidence>
<dbReference type="Pfam" id="PF04149">
    <property type="entry name" value="DUF397"/>
    <property type="match status" value="1"/>
</dbReference>
<gene>
    <name evidence="2" type="ORF">EDD40_6721</name>
</gene>
<keyword evidence="3" id="KW-1185">Reference proteome</keyword>
<accession>A0A3N1HG66</accession>
<dbReference type="InterPro" id="IPR007278">
    <property type="entry name" value="DUF397"/>
</dbReference>
<protein>
    <submittedName>
        <fullName evidence="2">Uncharacterized protein DUF397</fullName>
    </submittedName>
</protein>
<dbReference type="Proteomes" id="UP000268727">
    <property type="component" value="Unassembled WGS sequence"/>
</dbReference>
<reference evidence="2 3" key="1">
    <citation type="submission" date="2018-11" db="EMBL/GenBank/DDBJ databases">
        <title>Sequencing the genomes of 1000 actinobacteria strains.</title>
        <authorList>
            <person name="Klenk H.-P."/>
        </authorList>
    </citation>
    <scope>NUCLEOTIDE SEQUENCE [LARGE SCALE GENOMIC DNA]</scope>
    <source>
        <strain evidence="2 3">DSM 44231</strain>
    </source>
</reference>
<dbReference type="RefSeq" id="WP_123746434.1">
    <property type="nucleotide sequence ID" value="NZ_RJKM01000001.1"/>
</dbReference>
<proteinExistence type="predicted"/>
<sequence length="62" mass="6491">MRHADLSGAAWRKSSFSTSGECVEVAPVAGGVATRDSKNPVGPTLSFPAGEWRKFLAGLKNS</sequence>